<evidence type="ECO:0000256" key="6">
    <source>
        <dbReference type="ARBA" id="ARBA00023002"/>
    </source>
</evidence>
<dbReference type="InterPro" id="IPR050450">
    <property type="entry name" value="COX15/CtaA_HemeA_synthase"/>
</dbReference>
<keyword evidence="5 12" id="KW-1133">Transmembrane helix</keyword>
<evidence type="ECO:0000256" key="5">
    <source>
        <dbReference type="ARBA" id="ARBA00022989"/>
    </source>
</evidence>
<dbReference type="Pfam" id="PF02628">
    <property type="entry name" value="COX15-CtaA"/>
    <property type="match status" value="1"/>
</dbReference>
<dbReference type="HOGENOM" id="CLU_060266_1_0_11"/>
<evidence type="ECO:0000313" key="13">
    <source>
        <dbReference type="EMBL" id="EFV12811.1"/>
    </source>
</evidence>
<gene>
    <name evidence="13" type="ORF">HMPREF9336_02298</name>
</gene>
<evidence type="ECO:0000256" key="1">
    <source>
        <dbReference type="ARBA" id="ARBA00004141"/>
    </source>
</evidence>
<name>E5XS26_SEGRC</name>
<evidence type="ECO:0000256" key="10">
    <source>
        <dbReference type="ARBA" id="ARBA00023157"/>
    </source>
</evidence>
<dbReference type="GO" id="GO:0006784">
    <property type="term" value="P:heme A biosynthetic process"/>
    <property type="evidence" value="ECO:0007669"/>
    <property type="project" value="InterPro"/>
</dbReference>
<keyword evidence="14" id="KW-1185">Reference proteome</keyword>
<keyword evidence="4" id="KW-0479">Metal-binding</keyword>
<feature type="transmembrane region" description="Helical" evidence="12">
    <location>
        <begin position="109"/>
        <end position="131"/>
    </location>
</feature>
<comment type="subcellular location">
    <subcellularLocation>
        <location evidence="1">Membrane</location>
        <topology evidence="1">Multi-pass membrane protein</topology>
    </subcellularLocation>
</comment>
<comment type="pathway">
    <text evidence="11">Porphyrin-containing compound metabolism.</text>
</comment>
<keyword evidence="8" id="KW-0350">Heme biosynthesis</keyword>
<keyword evidence="7" id="KW-0408">Iron</keyword>
<dbReference type="Proteomes" id="UP000004816">
    <property type="component" value="Unassembled WGS sequence"/>
</dbReference>
<evidence type="ECO:0000256" key="2">
    <source>
        <dbReference type="ARBA" id="ARBA00022475"/>
    </source>
</evidence>
<evidence type="ECO:0000313" key="14">
    <source>
        <dbReference type="Proteomes" id="UP000004816"/>
    </source>
</evidence>
<feature type="transmembrane region" description="Helical" evidence="12">
    <location>
        <begin position="177"/>
        <end position="202"/>
    </location>
</feature>
<keyword evidence="10" id="KW-1015">Disulfide bond</keyword>
<evidence type="ECO:0000256" key="3">
    <source>
        <dbReference type="ARBA" id="ARBA00022692"/>
    </source>
</evidence>
<dbReference type="AlphaFoldDB" id="E5XS26"/>
<feature type="transmembrane region" description="Helical" evidence="12">
    <location>
        <begin position="21"/>
        <end position="40"/>
    </location>
</feature>
<accession>E5XS26</accession>
<dbReference type="OrthoDB" id="5241540at2"/>
<evidence type="ECO:0008006" key="15">
    <source>
        <dbReference type="Google" id="ProtNLM"/>
    </source>
</evidence>
<organism evidence="13 14">
    <name type="scientific">Segniliparus rugosus (strain ATCC BAA-974 / DSM 45345 / CCUG 50838 / CIP 108380 / JCM 13579 / CDC 945)</name>
    <dbReference type="NCBI Taxonomy" id="679197"/>
    <lineage>
        <taxon>Bacteria</taxon>
        <taxon>Bacillati</taxon>
        <taxon>Actinomycetota</taxon>
        <taxon>Actinomycetes</taxon>
        <taxon>Mycobacteriales</taxon>
        <taxon>Segniliparaceae</taxon>
        <taxon>Segniliparus</taxon>
    </lineage>
</organism>
<dbReference type="PANTHER" id="PTHR35457">
    <property type="entry name" value="HEME A SYNTHASE"/>
    <property type="match status" value="1"/>
</dbReference>
<dbReference type="GO" id="GO:0016020">
    <property type="term" value="C:membrane"/>
    <property type="evidence" value="ECO:0007669"/>
    <property type="project" value="UniProtKB-SubCell"/>
</dbReference>
<keyword evidence="9 12" id="KW-0472">Membrane</keyword>
<dbReference type="InterPro" id="IPR003780">
    <property type="entry name" value="COX15/CtaA_fam"/>
</dbReference>
<evidence type="ECO:0000256" key="4">
    <source>
        <dbReference type="ARBA" id="ARBA00022723"/>
    </source>
</evidence>
<evidence type="ECO:0000256" key="9">
    <source>
        <dbReference type="ARBA" id="ARBA00023136"/>
    </source>
</evidence>
<evidence type="ECO:0000256" key="8">
    <source>
        <dbReference type="ARBA" id="ARBA00023133"/>
    </source>
</evidence>
<keyword evidence="3 12" id="KW-0812">Transmembrane</keyword>
<dbReference type="GO" id="GO:0046872">
    <property type="term" value="F:metal ion binding"/>
    <property type="evidence" value="ECO:0007669"/>
    <property type="project" value="UniProtKB-KW"/>
</dbReference>
<keyword evidence="2" id="KW-1003">Cell membrane</keyword>
<reference evidence="13 14" key="1">
    <citation type="journal article" date="2011" name="Stand. Genomic Sci.">
        <title>High quality draft genome sequence of Segniliparus rugosus CDC 945(T)= (ATCC BAA-974(T)).</title>
        <authorList>
            <person name="Earl A.M."/>
            <person name="Desjardins C.A."/>
            <person name="Fitzgerald M.G."/>
            <person name="Arachchi H.M."/>
            <person name="Zeng Q."/>
            <person name="Mehta T."/>
            <person name="Griggs A."/>
            <person name="Birren B.W."/>
            <person name="Toney N.C."/>
            <person name="Carr J."/>
            <person name="Posey J."/>
            <person name="Butler W.R."/>
        </authorList>
    </citation>
    <scope>NUCLEOTIDE SEQUENCE [LARGE SCALE GENOMIC DNA]</scope>
    <source>
        <strain evidence="14">ATCC BAA-974 / DSM 45345 / CCUG 50838 / CIP 108380 / JCM 13579 / CDC 945</strain>
    </source>
</reference>
<dbReference type="PANTHER" id="PTHR35457:SF1">
    <property type="entry name" value="HEME A SYNTHASE"/>
    <property type="match status" value="1"/>
</dbReference>
<keyword evidence="6" id="KW-0560">Oxidoreductase</keyword>
<dbReference type="GO" id="GO:0016491">
    <property type="term" value="F:oxidoreductase activity"/>
    <property type="evidence" value="ECO:0007669"/>
    <property type="project" value="UniProtKB-KW"/>
</dbReference>
<evidence type="ECO:0000256" key="12">
    <source>
        <dbReference type="SAM" id="Phobius"/>
    </source>
</evidence>
<feature type="transmembrane region" description="Helical" evidence="12">
    <location>
        <begin position="279"/>
        <end position="300"/>
    </location>
</feature>
<evidence type="ECO:0000256" key="11">
    <source>
        <dbReference type="ARBA" id="ARBA00023444"/>
    </source>
</evidence>
<feature type="transmembrane region" description="Helical" evidence="12">
    <location>
        <begin position="77"/>
        <end position="97"/>
    </location>
</feature>
<comment type="caution">
    <text evidence="13">The sequence shown here is derived from an EMBL/GenBank/DDBJ whole genome shotgun (WGS) entry which is preliminary data.</text>
</comment>
<protein>
    <recommendedName>
        <fullName evidence="15">Cytochrome c oxidase assembly protein subunit 15</fullName>
    </recommendedName>
</protein>
<dbReference type="RefSeq" id="WP_007470518.1">
    <property type="nucleotide sequence ID" value="NZ_KI391953.1"/>
</dbReference>
<feature type="transmembrane region" description="Helical" evidence="12">
    <location>
        <begin position="222"/>
        <end position="242"/>
    </location>
</feature>
<evidence type="ECO:0000256" key="7">
    <source>
        <dbReference type="ARBA" id="ARBA00023004"/>
    </source>
</evidence>
<feature type="transmembrane region" description="Helical" evidence="12">
    <location>
        <begin position="137"/>
        <end position="156"/>
    </location>
</feature>
<proteinExistence type="predicted"/>
<dbReference type="EMBL" id="ACZI02000002">
    <property type="protein sequence ID" value="EFV12811.1"/>
    <property type="molecule type" value="Genomic_DNA"/>
</dbReference>
<dbReference type="STRING" id="679197.HMPREF9336_02298"/>
<sequence>MNTVLKDRLKDWQPTLQQQRLAALICLVAQGLITVTGAVVRVTSSGLGCPTWPGCFRDSPIPRPDLLVPWQHQAIEFGNRLLTGLVSIAAIAVAVLVTRARRRREVLILGWAMIGGTLAQAVIGGVTVLAGLKWWTVAIHLVASMVMVWLATLLVVKVRQPDDAPTSGEANRLLRACAAVSGVLLALALVAGTFVTGAGPHAGDKSPAKPVERLDLKIPELAHWHSMLVFCYLASLIALVWFARSANPQARRAALVAVGFALAQGTVGEVQYWQGVPALLVVLHVAGAVVVTSATALVWARASEPVGAC</sequence>
<dbReference type="eggNOG" id="COG1612">
    <property type="taxonomic scope" value="Bacteria"/>
</dbReference>